<evidence type="ECO:0000313" key="1">
    <source>
        <dbReference type="EMBL" id="EQB43410.1"/>
    </source>
</evidence>
<dbReference type="EMBL" id="AMYD01004291">
    <property type="protein sequence ID" value="EQB43410.1"/>
    <property type="molecule type" value="Genomic_DNA"/>
</dbReference>
<sequence>MVAGANAKGEDAHYVTYMDKDDATGEEKEKLAYMSQFTPWNWSQVSPF</sequence>
<protein>
    <submittedName>
        <fullName evidence="1">Uncharacterized protein</fullName>
    </submittedName>
</protein>
<comment type="caution">
    <text evidence="1">The sequence shown here is derived from an EMBL/GenBank/DDBJ whole genome shotgun (WGS) entry which is preliminary data.</text>
</comment>
<accession>T0L5A4</accession>
<proteinExistence type="predicted"/>
<dbReference type="Gene3D" id="3.30.450.20">
    <property type="entry name" value="PAS domain"/>
    <property type="match status" value="1"/>
</dbReference>
<evidence type="ECO:0000313" key="2">
    <source>
        <dbReference type="Proteomes" id="UP000015530"/>
    </source>
</evidence>
<gene>
    <name evidence="1" type="ORF">CGLO_17934</name>
</gene>
<reference evidence="2" key="1">
    <citation type="journal article" date="2013" name="Mol. Plant Microbe Interact.">
        <title>Global aspects of pacC regulation of pathogenicity genes in Colletotrichum gloeosporioides as revealed by transcriptome analysis.</title>
        <authorList>
            <person name="Alkan N."/>
            <person name="Meng X."/>
            <person name="Friedlander G."/>
            <person name="Reuveni E."/>
            <person name="Sukno S."/>
            <person name="Sherman A."/>
            <person name="Thon M."/>
            <person name="Fluhr R."/>
            <person name="Prusky D."/>
        </authorList>
    </citation>
    <scope>NUCLEOTIDE SEQUENCE [LARGE SCALE GENOMIC DNA]</scope>
    <source>
        <strain evidence="2">Cg-14</strain>
    </source>
</reference>
<name>T0L5A4_COLGC</name>
<dbReference type="HOGENOM" id="CLU_3159947_0_0_1"/>
<dbReference type="AlphaFoldDB" id="T0L5A4"/>
<dbReference type="Proteomes" id="UP000015530">
    <property type="component" value="Unassembled WGS sequence"/>
</dbReference>
<organism evidence="1 2">
    <name type="scientific">Colletotrichum gloeosporioides (strain Cg-14)</name>
    <name type="common">Anthracnose fungus</name>
    <name type="synonym">Glomerella cingulata</name>
    <dbReference type="NCBI Taxonomy" id="1237896"/>
    <lineage>
        <taxon>Eukaryota</taxon>
        <taxon>Fungi</taxon>
        <taxon>Dikarya</taxon>
        <taxon>Ascomycota</taxon>
        <taxon>Pezizomycotina</taxon>
        <taxon>Sordariomycetes</taxon>
        <taxon>Hypocreomycetidae</taxon>
        <taxon>Glomerellales</taxon>
        <taxon>Glomerellaceae</taxon>
        <taxon>Colletotrichum</taxon>
        <taxon>Colletotrichum gloeosporioides species complex</taxon>
    </lineage>
</organism>